<evidence type="ECO:0000313" key="2">
    <source>
        <dbReference type="Proteomes" id="UP000324222"/>
    </source>
</evidence>
<keyword evidence="2" id="KW-1185">Reference proteome</keyword>
<protein>
    <submittedName>
        <fullName evidence="1">Uncharacterized protein</fullName>
    </submittedName>
</protein>
<sequence>MFSSLEYDEATQISPICNTLTGTQPRPSTDRLQSTLKHRTLRLCFIWALGRGYMGPSLNDAAVRCHYSASSLQTLPYTPGTLNNSDTHNGIGTPLRPF</sequence>
<accession>A0A5B7KCJ3</accession>
<comment type="caution">
    <text evidence="1">The sequence shown here is derived from an EMBL/GenBank/DDBJ whole genome shotgun (WGS) entry which is preliminary data.</text>
</comment>
<proteinExistence type="predicted"/>
<name>A0A5B7KCJ3_PORTR</name>
<dbReference type="AlphaFoldDB" id="A0A5B7KCJ3"/>
<dbReference type="EMBL" id="VSRR010134140">
    <property type="protein sequence ID" value="MPD02998.1"/>
    <property type="molecule type" value="Genomic_DNA"/>
</dbReference>
<organism evidence="1 2">
    <name type="scientific">Portunus trituberculatus</name>
    <name type="common">Swimming crab</name>
    <name type="synonym">Neptunus trituberculatus</name>
    <dbReference type="NCBI Taxonomy" id="210409"/>
    <lineage>
        <taxon>Eukaryota</taxon>
        <taxon>Metazoa</taxon>
        <taxon>Ecdysozoa</taxon>
        <taxon>Arthropoda</taxon>
        <taxon>Crustacea</taxon>
        <taxon>Multicrustacea</taxon>
        <taxon>Malacostraca</taxon>
        <taxon>Eumalacostraca</taxon>
        <taxon>Eucarida</taxon>
        <taxon>Decapoda</taxon>
        <taxon>Pleocyemata</taxon>
        <taxon>Brachyura</taxon>
        <taxon>Eubrachyura</taxon>
        <taxon>Portunoidea</taxon>
        <taxon>Portunidae</taxon>
        <taxon>Portuninae</taxon>
        <taxon>Portunus</taxon>
    </lineage>
</organism>
<dbReference type="Proteomes" id="UP000324222">
    <property type="component" value="Unassembled WGS sequence"/>
</dbReference>
<evidence type="ECO:0000313" key="1">
    <source>
        <dbReference type="EMBL" id="MPD02998.1"/>
    </source>
</evidence>
<gene>
    <name evidence="1" type="ORF">E2C01_098611</name>
</gene>
<reference evidence="1 2" key="1">
    <citation type="submission" date="2019-05" db="EMBL/GenBank/DDBJ databases">
        <title>Another draft genome of Portunus trituberculatus and its Hox gene families provides insights of decapod evolution.</title>
        <authorList>
            <person name="Jeong J.-H."/>
            <person name="Song I."/>
            <person name="Kim S."/>
            <person name="Choi T."/>
            <person name="Kim D."/>
            <person name="Ryu S."/>
            <person name="Kim W."/>
        </authorList>
    </citation>
    <scope>NUCLEOTIDE SEQUENCE [LARGE SCALE GENOMIC DNA]</scope>
    <source>
        <tissue evidence="1">Muscle</tissue>
    </source>
</reference>